<gene>
    <name evidence="1" type="ORF">CEXT_743301</name>
</gene>
<dbReference type="AlphaFoldDB" id="A0AAV4VWK3"/>
<comment type="caution">
    <text evidence="1">The sequence shown here is derived from an EMBL/GenBank/DDBJ whole genome shotgun (WGS) entry which is preliminary data.</text>
</comment>
<proteinExistence type="predicted"/>
<evidence type="ECO:0000313" key="1">
    <source>
        <dbReference type="EMBL" id="GIY73650.1"/>
    </source>
</evidence>
<evidence type="ECO:0008006" key="3">
    <source>
        <dbReference type="Google" id="ProtNLM"/>
    </source>
</evidence>
<name>A0AAV4VWK3_CAEEX</name>
<dbReference type="EMBL" id="BPLR01015112">
    <property type="protein sequence ID" value="GIY73650.1"/>
    <property type="molecule type" value="Genomic_DNA"/>
</dbReference>
<organism evidence="1 2">
    <name type="scientific">Caerostris extrusa</name>
    <name type="common">Bark spider</name>
    <name type="synonym">Caerostris bankana</name>
    <dbReference type="NCBI Taxonomy" id="172846"/>
    <lineage>
        <taxon>Eukaryota</taxon>
        <taxon>Metazoa</taxon>
        <taxon>Ecdysozoa</taxon>
        <taxon>Arthropoda</taxon>
        <taxon>Chelicerata</taxon>
        <taxon>Arachnida</taxon>
        <taxon>Araneae</taxon>
        <taxon>Araneomorphae</taxon>
        <taxon>Entelegynae</taxon>
        <taxon>Araneoidea</taxon>
        <taxon>Araneidae</taxon>
        <taxon>Caerostris</taxon>
    </lineage>
</organism>
<sequence>MDEHLMPLIVVEPDLGRFEHLLDGAGAQVYTSRIPPSFRLSNRRRFRRRFRRKAFSGHKCTIGEEETWSLHRAVLFDFMTERYGREFLYECMSRSQDKRRKAFSGPKCTIGEAETWSLHRAVLFDFMTERYGREFLCECLSRSQDKRW</sequence>
<evidence type="ECO:0000313" key="2">
    <source>
        <dbReference type="Proteomes" id="UP001054945"/>
    </source>
</evidence>
<keyword evidence="2" id="KW-1185">Reference proteome</keyword>
<protein>
    <recommendedName>
        <fullName evidence="3">BTB domain-containing protein</fullName>
    </recommendedName>
</protein>
<accession>A0AAV4VWK3</accession>
<reference evidence="1 2" key="1">
    <citation type="submission" date="2021-06" db="EMBL/GenBank/DDBJ databases">
        <title>Caerostris extrusa draft genome.</title>
        <authorList>
            <person name="Kono N."/>
            <person name="Arakawa K."/>
        </authorList>
    </citation>
    <scope>NUCLEOTIDE SEQUENCE [LARGE SCALE GENOMIC DNA]</scope>
</reference>
<dbReference type="Proteomes" id="UP001054945">
    <property type="component" value="Unassembled WGS sequence"/>
</dbReference>